<dbReference type="Proteomes" id="UP000001058">
    <property type="component" value="Unassembled WGS sequence"/>
</dbReference>
<dbReference type="RefSeq" id="XP_002950338.1">
    <property type="nucleotide sequence ID" value="XM_002950292.1"/>
</dbReference>
<reference evidence="2 3" key="1">
    <citation type="journal article" date="2010" name="Science">
        <title>Genomic analysis of organismal complexity in the multicellular green alga Volvox carteri.</title>
        <authorList>
            <person name="Prochnik S.E."/>
            <person name="Umen J."/>
            <person name="Nedelcu A.M."/>
            <person name="Hallmann A."/>
            <person name="Miller S.M."/>
            <person name="Nishii I."/>
            <person name="Ferris P."/>
            <person name="Kuo A."/>
            <person name="Mitros T."/>
            <person name="Fritz-Laylin L.K."/>
            <person name="Hellsten U."/>
            <person name="Chapman J."/>
            <person name="Simakov O."/>
            <person name="Rensing S.A."/>
            <person name="Terry A."/>
            <person name="Pangilinan J."/>
            <person name="Kapitonov V."/>
            <person name="Jurka J."/>
            <person name="Salamov A."/>
            <person name="Shapiro H."/>
            <person name="Schmutz J."/>
            <person name="Grimwood J."/>
            <person name="Lindquist E."/>
            <person name="Lucas S."/>
            <person name="Grigoriev I.V."/>
            <person name="Schmitt R."/>
            <person name="Kirk D."/>
            <person name="Rokhsar D.S."/>
        </authorList>
    </citation>
    <scope>NUCLEOTIDE SEQUENCE [LARGE SCALE GENOMIC DNA]</scope>
    <source>
        <strain evidence="3">f. Nagariensis / Eve</strain>
    </source>
</reference>
<feature type="region of interest" description="Disordered" evidence="1">
    <location>
        <begin position="264"/>
        <end position="289"/>
    </location>
</feature>
<feature type="region of interest" description="Disordered" evidence="1">
    <location>
        <begin position="885"/>
        <end position="923"/>
    </location>
</feature>
<feature type="compositionally biased region" description="Low complexity" evidence="1">
    <location>
        <begin position="901"/>
        <end position="910"/>
    </location>
</feature>
<proteinExistence type="predicted"/>
<gene>
    <name evidence="2" type="ORF">VOLCADRAFT_90869</name>
</gene>
<dbReference type="InParanoid" id="D8TVA0"/>
<feature type="compositionally biased region" description="Gly residues" evidence="1">
    <location>
        <begin position="911"/>
        <end position="923"/>
    </location>
</feature>
<feature type="compositionally biased region" description="Basic and acidic residues" evidence="1">
    <location>
        <begin position="885"/>
        <end position="895"/>
    </location>
</feature>
<dbReference type="GeneID" id="9619883"/>
<feature type="compositionally biased region" description="Pro residues" evidence="1">
    <location>
        <begin position="88"/>
        <end position="100"/>
    </location>
</feature>
<feature type="compositionally biased region" description="Basic residues" evidence="1">
    <location>
        <begin position="125"/>
        <end position="135"/>
    </location>
</feature>
<keyword evidence="3" id="KW-1185">Reference proteome</keyword>
<evidence type="ECO:0000313" key="2">
    <source>
        <dbReference type="EMBL" id="EFJ48539.1"/>
    </source>
</evidence>
<dbReference type="KEGG" id="vcn:VOLCADRAFT_90869"/>
<feature type="region of interest" description="Disordered" evidence="1">
    <location>
        <begin position="174"/>
        <end position="198"/>
    </location>
</feature>
<feature type="compositionally biased region" description="Low complexity" evidence="1">
    <location>
        <begin position="438"/>
        <end position="456"/>
    </location>
</feature>
<dbReference type="AlphaFoldDB" id="D8TVA0"/>
<accession>D8TVA0</accession>
<feature type="compositionally biased region" description="Gly residues" evidence="1">
    <location>
        <begin position="484"/>
        <end position="494"/>
    </location>
</feature>
<protein>
    <submittedName>
        <fullName evidence="2">Uncharacterized protein</fullName>
    </submittedName>
</protein>
<feature type="region of interest" description="Disordered" evidence="1">
    <location>
        <begin position="438"/>
        <end position="465"/>
    </location>
</feature>
<dbReference type="OrthoDB" id="549993at2759"/>
<feature type="region of interest" description="Disordered" evidence="1">
    <location>
        <begin position="479"/>
        <end position="498"/>
    </location>
</feature>
<name>D8TVA0_VOLCA</name>
<organism evidence="3">
    <name type="scientific">Volvox carteri f. nagariensis</name>
    <dbReference type="NCBI Taxonomy" id="3068"/>
    <lineage>
        <taxon>Eukaryota</taxon>
        <taxon>Viridiplantae</taxon>
        <taxon>Chlorophyta</taxon>
        <taxon>core chlorophytes</taxon>
        <taxon>Chlorophyceae</taxon>
        <taxon>CS clade</taxon>
        <taxon>Chlamydomonadales</taxon>
        <taxon>Volvocaceae</taxon>
        <taxon>Volvox</taxon>
    </lineage>
</organism>
<dbReference type="EMBL" id="GL378339">
    <property type="protein sequence ID" value="EFJ48539.1"/>
    <property type="molecule type" value="Genomic_DNA"/>
</dbReference>
<feature type="region of interest" description="Disordered" evidence="1">
    <location>
        <begin position="43"/>
        <end position="155"/>
    </location>
</feature>
<evidence type="ECO:0000256" key="1">
    <source>
        <dbReference type="SAM" id="MobiDB-lite"/>
    </source>
</evidence>
<sequence length="923" mass="96852">MSGRVNGVATTQLTCPWRVLASAKRADSSICAGGIQSATCTRTCDDGDAQVAGDPQRDPAQHRRRQGLPCGGPLPPRHLSPFLGPNPQGVPPQQPLPSQPQPQHQNHQKGNLRRAASNRQSAIRSRGRGLSRSKRSTVGDLVSEPDFPQPGTVQDQSSCALLLLLRRRRQGGRRVGWPPAAAEGHVPSRGPQRGLGVPPPDRLATTATAAAFRARHAGDSGGGDAWEGRQPPPQQLHQGWNDEVEPQQPRQDVVLVPVWAGQGWVQPSQPRGEKRTRSTRRNEPLPAVPPAAAAAASVAIATITMTARNCDGGDDDEGASYEAAAGARFVGAAAAGTAADAAVELRGRCVGLTSRQTNTCGDCTAKDVLSCSTAGVSCDSSYVSCSPSSLAEANRAAFLGRFPSAQAGGSSTLLPALLPSPTRAAVAAAAAAAAAAGRSPSSAAASPEAAVRSPSRVGPGSTPALSCQGARLRDCALQGIHGSSRGGGGGGGGHAPEADPRQLMRAIVDCRHWRQLHAVFREYGTQANVLHLAAALGKMTRMHLPPPPPPPPPPSGKLAATADTPAAQAFLSELEAKLRNHLLLAAATAVQARHGSRPPLGPRQLATCLAALARLRADGWLVLEDLDLLQLAADISLSWGLESFPPQMSTFLWAIATLHHPPGQAFMDLWIQAAVRAMAHFSAYDLLSTALWCCVRLRVPPRPVLLQHLLAAAARRAPEFTPPSASLLLYALARLHYLGWLPAEAWGLRTPEGAKAAPPAWPAAAAGPQPRPGADLPPRWWRQYGGAAVAVAATAPPPLPPLDLGPFLDAALQGMAEMEVVEIGSGQPRLALPVLLWSMTRLGHRPHEGWTRAFLAHSFEVKAVTFVRCLMGDWGPRVGFRGKEASKLPREADGAHRRHGQLLQPQLQQHGQGGGGGSSSNKS</sequence>
<feature type="region of interest" description="Disordered" evidence="1">
    <location>
        <begin position="216"/>
        <end position="248"/>
    </location>
</feature>
<feature type="compositionally biased region" description="Basic and acidic residues" evidence="1">
    <location>
        <begin position="271"/>
        <end position="283"/>
    </location>
</feature>
<evidence type="ECO:0000313" key="3">
    <source>
        <dbReference type="Proteomes" id="UP000001058"/>
    </source>
</evidence>